<name>A0A3S5WGG4_9MAGN</name>
<protein>
    <submittedName>
        <fullName evidence="3">Putative oxidoreductase GLYR1 isoform X2</fullName>
    </submittedName>
</protein>
<proteinExistence type="predicted"/>
<dbReference type="AlphaFoldDB" id="A0A3S5WGG4"/>
<evidence type="ECO:0000313" key="3">
    <source>
        <dbReference type="EMBL" id="RWR79332.1"/>
    </source>
</evidence>
<dbReference type="InterPro" id="IPR000313">
    <property type="entry name" value="PWWP_dom"/>
</dbReference>
<feature type="compositionally biased region" description="Basic and acidic residues" evidence="1">
    <location>
        <begin position="142"/>
        <end position="158"/>
    </location>
</feature>
<feature type="region of interest" description="Disordered" evidence="1">
    <location>
        <begin position="119"/>
        <end position="209"/>
    </location>
</feature>
<dbReference type="Pfam" id="PF00855">
    <property type="entry name" value="PWWP"/>
    <property type="match status" value="1"/>
</dbReference>
<dbReference type="SUPFAM" id="SSF63748">
    <property type="entry name" value="Tudor/PWWP/MBT"/>
    <property type="match status" value="1"/>
</dbReference>
<dbReference type="STRING" id="337451.A0A3S5WGG4"/>
<dbReference type="EMBL" id="QPKB01000003">
    <property type="protein sequence ID" value="RWR79332.1"/>
    <property type="molecule type" value="Genomic_DNA"/>
</dbReference>
<reference evidence="3 4" key="1">
    <citation type="journal article" date="2019" name="Nat. Plants">
        <title>Stout camphor tree genome fills gaps in understanding of flowering plant genome evolution.</title>
        <authorList>
            <person name="Chaw S.M."/>
            <person name="Liu Y.C."/>
            <person name="Wu Y.W."/>
            <person name="Wang H.Y."/>
            <person name="Lin C.I."/>
            <person name="Wu C.S."/>
            <person name="Ke H.M."/>
            <person name="Chang L.Y."/>
            <person name="Hsu C.Y."/>
            <person name="Yang H.T."/>
            <person name="Sudianto E."/>
            <person name="Hsu M.H."/>
            <person name="Wu K.P."/>
            <person name="Wang L.N."/>
            <person name="Leebens-Mack J.H."/>
            <person name="Tsai I.J."/>
        </authorList>
    </citation>
    <scope>NUCLEOTIDE SEQUENCE [LARGE SCALE GENOMIC DNA]</scope>
    <source>
        <strain evidence="4">cv. Chaw 1501</strain>
        <tissue evidence="3">Young leaves</tissue>
    </source>
</reference>
<gene>
    <name evidence="3" type="ORF">CKAN_00790200</name>
</gene>
<sequence>MKGKQLENIVNHVAENGGEASECELNLLSKEFTLGDIVWIKIHGNSWWPAQVVEGNSKSGSNNISRNLDAEICVRLYGSYECMHVDPMKYRTEFEKVLKKNNWSFREILKKSLERDLSELKPSSGVDSEVSGSEESPTVEASKMEKQRQDKIQKHQDPSQKLQAEIAQGTKAKQTNLAQKASERSKRQKVNTRPEADGPDSATGSLKNVQELSARRVKVMQGLGLIAPCGSPFRRNGFHKTAMP</sequence>
<feature type="domain" description="PWWP" evidence="2">
    <location>
        <begin position="34"/>
        <end position="103"/>
    </location>
</feature>
<dbReference type="Proteomes" id="UP000283530">
    <property type="component" value="Unassembled WGS sequence"/>
</dbReference>
<comment type="caution">
    <text evidence="3">The sequence shown here is derived from an EMBL/GenBank/DDBJ whole genome shotgun (WGS) entry which is preliminary data.</text>
</comment>
<dbReference type="Gene3D" id="2.30.30.140">
    <property type="match status" value="1"/>
</dbReference>
<evidence type="ECO:0000259" key="2">
    <source>
        <dbReference type="PROSITE" id="PS50812"/>
    </source>
</evidence>
<evidence type="ECO:0000256" key="1">
    <source>
        <dbReference type="SAM" id="MobiDB-lite"/>
    </source>
</evidence>
<keyword evidence="4" id="KW-1185">Reference proteome</keyword>
<organism evidence="3 4">
    <name type="scientific">Cinnamomum micranthum f. kanehirae</name>
    <dbReference type="NCBI Taxonomy" id="337451"/>
    <lineage>
        <taxon>Eukaryota</taxon>
        <taxon>Viridiplantae</taxon>
        <taxon>Streptophyta</taxon>
        <taxon>Embryophyta</taxon>
        <taxon>Tracheophyta</taxon>
        <taxon>Spermatophyta</taxon>
        <taxon>Magnoliopsida</taxon>
        <taxon>Magnoliidae</taxon>
        <taxon>Laurales</taxon>
        <taxon>Lauraceae</taxon>
        <taxon>Cinnamomum</taxon>
    </lineage>
</organism>
<feature type="compositionally biased region" description="Low complexity" evidence="1">
    <location>
        <begin position="123"/>
        <end position="136"/>
    </location>
</feature>
<dbReference type="OrthoDB" id="641149at2759"/>
<evidence type="ECO:0000313" key="4">
    <source>
        <dbReference type="Proteomes" id="UP000283530"/>
    </source>
</evidence>
<dbReference type="CDD" id="cd05162">
    <property type="entry name" value="PWWP"/>
    <property type="match status" value="1"/>
</dbReference>
<dbReference type="PROSITE" id="PS50812">
    <property type="entry name" value="PWWP"/>
    <property type="match status" value="1"/>
</dbReference>
<accession>A0A3S5WGG4</accession>